<evidence type="ECO:0000313" key="1">
    <source>
        <dbReference type="EMBL" id="KAH3748835.1"/>
    </source>
</evidence>
<organism evidence="1 2">
    <name type="scientific">Dreissena polymorpha</name>
    <name type="common">Zebra mussel</name>
    <name type="synonym">Mytilus polymorpha</name>
    <dbReference type="NCBI Taxonomy" id="45954"/>
    <lineage>
        <taxon>Eukaryota</taxon>
        <taxon>Metazoa</taxon>
        <taxon>Spiralia</taxon>
        <taxon>Lophotrochozoa</taxon>
        <taxon>Mollusca</taxon>
        <taxon>Bivalvia</taxon>
        <taxon>Autobranchia</taxon>
        <taxon>Heteroconchia</taxon>
        <taxon>Euheterodonta</taxon>
        <taxon>Imparidentia</taxon>
        <taxon>Neoheterodontei</taxon>
        <taxon>Myida</taxon>
        <taxon>Dreissenoidea</taxon>
        <taxon>Dreissenidae</taxon>
        <taxon>Dreissena</taxon>
    </lineage>
</organism>
<protein>
    <submittedName>
        <fullName evidence="1">Uncharacterized protein</fullName>
    </submittedName>
</protein>
<dbReference type="AlphaFoldDB" id="A0A9D4DI46"/>
<dbReference type="EMBL" id="JAIWYP010000010">
    <property type="protein sequence ID" value="KAH3748835.1"/>
    <property type="molecule type" value="Genomic_DNA"/>
</dbReference>
<name>A0A9D4DI46_DREPO</name>
<accession>A0A9D4DI46</accession>
<dbReference type="Proteomes" id="UP000828390">
    <property type="component" value="Unassembled WGS sequence"/>
</dbReference>
<keyword evidence="2" id="KW-1185">Reference proteome</keyword>
<reference evidence="1" key="1">
    <citation type="journal article" date="2019" name="bioRxiv">
        <title>The Genome of the Zebra Mussel, Dreissena polymorpha: A Resource for Invasive Species Research.</title>
        <authorList>
            <person name="McCartney M.A."/>
            <person name="Auch B."/>
            <person name="Kono T."/>
            <person name="Mallez S."/>
            <person name="Zhang Y."/>
            <person name="Obille A."/>
            <person name="Becker A."/>
            <person name="Abrahante J.E."/>
            <person name="Garbe J."/>
            <person name="Badalamenti J.P."/>
            <person name="Herman A."/>
            <person name="Mangelson H."/>
            <person name="Liachko I."/>
            <person name="Sullivan S."/>
            <person name="Sone E.D."/>
            <person name="Koren S."/>
            <person name="Silverstein K.A.T."/>
            <person name="Beckman K.B."/>
            <person name="Gohl D.M."/>
        </authorList>
    </citation>
    <scope>NUCLEOTIDE SEQUENCE</scope>
    <source>
        <strain evidence="1">Duluth1</strain>
        <tissue evidence="1">Whole animal</tissue>
    </source>
</reference>
<gene>
    <name evidence="1" type="ORF">DPMN_183291</name>
</gene>
<sequence>MGSRVRSCHEKISYLLYYDADNIYKSLQHKDSFSHKTIIAWNNLEDNKDNMTIMYGIEDNEVYAQTAEDNIVYAQTAEDNCTLKQLKIMYVGMVPPSDKEVREV</sequence>
<comment type="caution">
    <text evidence="1">The sequence shown here is derived from an EMBL/GenBank/DDBJ whole genome shotgun (WGS) entry which is preliminary data.</text>
</comment>
<evidence type="ECO:0000313" key="2">
    <source>
        <dbReference type="Proteomes" id="UP000828390"/>
    </source>
</evidence>
<reference evidence="1" key="2">
    <citation type="submission" date="2020-11" db="EMBL/GenBank/DDBJ databases">
        <authorList>
            <person name="McCartney M.A."/>
            <person name="Auch B."/>
            <person name="Kono T."/>
            <person name="Mallez S."/>
            <person name="Becker A."/>
            <person name="Gohl D.M."/>
            <person name="Silverstein K.A.T."/>
            <person name="Koren S."/>
            <person name="Bechman K.B."/>
            <person name="Herman A."/>
            <person name="Abrahante J.E."/>
            <person name="Garbe J."/>
        </authorList>
    </citation>
    <scope>NUCLEOTIDE SEQUENCE</scope>
    <source>
        <strain evidence="1">Duluth1</strain>
        <tissue evidence="1">Whole animal</tissue>
    </source>
</reference>
<proteinExistence type="predicted"/>